<proteinExistence type="predicted"/>
<sequence>MNKRGRYAPFFVALTSNLYYTFMKKFLSLWVMVAFLATQSFASIGESTEASTGTVENDPASVIAKYIQAVGGAENVAKIKNSIMVMEASLQGATLVMKTVADSENHRMMQETSFMGNVASKTIFKDGKAKAMAMGQEQAIPDEMAEMLKIQTYAFPETQYEAMGYTLELQGTEKIKKEDAHKLIITAPNGMKTVEYYSVESGLKLRTSSEATGDITYANYQEKDGVKIPMKLTIKSPMLPMELETVVKEVSFNSTLKDSDFN</sequence>
<name>A0A8J3G819_9BACT</name>
<evidence type="ECO:0008006" key="3">
    <source>
        <dbReference type="Google" id="ProtNLM"/>
    </source>
</evidence>
<reference evidence="1" key="1">
    <citation type="journal article" date="2014" name="Int. J. Syst. Evol. Microbiol.">
        <title>Complete genome sequence of Corynebacterium casei LMG S-19264T (=DSM 44701T), isolated from a smear-ripened cheese.</title>
        <authorList>
            <consortium name="US DOE Joint Genome Institute (JGI-PGF)"/>
            <person name="Walter F."/>
            <person name="Albersmeier A."/>
            <person name="Kalinowski J."/>
            <person name="Ruckert C."/>
        </authorList>
    </citation>
    <scope>NUCLEOTIDE SEQUENCE</scope>
    <source>
        <strain evidence="1">KCTC 23224</strain>
    </source>
</reference>
<dbReference type="Proteomes" id="UP000642809">
    <property type="component" value="Unassembled WGS sequence"/>
</dbReference>
<gene>
    <name evidence="1" type="ORF">GCM10008106_37190</name>
</gene>
<accession>A0A8J3G819</accession>
<dbReference type="AlphaFoldDB" id="A0A8J3G819"/>
<reference evidence="1" key="2">
    <citation type="submission" date="2020-09" db="EMBL/GenBank/DDBJ databases">
        <authorList>
            <person name="Sun Q."/>
            <person name="Kim S."/>
        </authorList>
    </citation>
    <scope>NUCLEOTIDE SEQUENCE</scope>
    <source>
        <strain evidence="1">KCTC 23224</strain>
    </source>
</reference>
<comment type="caution">
    <text evidence="1">The sequence shown here is derived from an EMBL/GenBank/DDBJ whole genome shotgun (WGS) entry which is preliminary data.</text>
</comment>
<organism evidence="1 2">
    <name type="scientific">Mongoliitalea lutea</name>
    <dbReference type="NCBI Taxonomy" id="849756"/>
    <lineage>
        <taxon>Bacteria</taxon>
        <taxon>Pseudomonadati</taxon>
        <taxon>Bacteroidota</taxon>
        <taxon>Cytophagia</taxon>
        <taxon>Cytophagales</taxon>
        <taxon>Cyclobacteriaceae</taxon>
        <taxon>Mongoliitalea</taxon>
    </lineage>
</organism>
<dbReference type="EMBL" id="BMYF01000035">
    <property type="protein sequence ID" value="GHB53219.1"/>
    <property type="molecule type" value="Genomic_DNA"/>
</dbReference>
<evidence type="ECO:0000313" key="2">
    <source>
        <dbReference type="Proteomes" id="UP000642809"/>
    </source>
</evidence>
<keyword evidence="2" id="KW-1185">Reference proteome</keyword>
<protein>
    <recommendedName>
        <fullName evidence="3">Outer membrane lipoprotein-sorting protein</fullName>
    </recommendedName>
</protein>
<evidence type="ECO:0000313" key="1">
    <source>
        <dbReference type="EMBL" id="GHB53219.1"/>
    </source>
</evidence>